<accession>A0A9P6C3J1</accession>
<organism evidence="2 3">
    <name type="scientific">Macrolepiota fuliginosa MF-IS2</name>
    <dbReference type="NCBI Taxonomy" id="1400762"/>
    <lineage>
        <taxon>Eukaryota</taxon>
        <taxon>Fungi</taxon>
        <taxon>Dikarya</taxon>
        <taxon>Basidiomycota</taxon>
        <taxon>Agaricomycotina</taxon>
        <taxon>Agaricomycetes</taxon>
        <taxon>Agaricomycetidae</taxon>
        <taxon>Agaricales</taxon>
        <taxon>Agaricineae</taxon>
        <taxon>Agaricaceae</taxon>
        <taxon>Macrolepiota</taxon>
    </lineage>
</organism>
<proteinExistence type="predicted"/>
<evidence type="ECO:0000256" key="1">
    <source>
        <dbReference type="SAM" id="MobiDB-lite"/>
    </source>
</evidence>
<sequence length="182" mass="20426">MSISALPHSHSHEAVHTHRPSAVQAEEHTPAAGNRRHPVEVGLAGNLPAGTSEEVAKPPKHVSTIQSYGLATPGTYLRIVTTLTARRRTYEMVRVREPQSPQQPLVPENNQPERQCPTQLPEPIFFSPQIRFKISQIPFLRMAGSSERKHTHTLWRRVVASLRRLSVLLLWSPIIVVCAHDE</sequence>
<reference evidence="2" key="1">
    <citation type="submission" date="2020-11" db="EMBL/GenBank/DDBJ databases">
        <authorList>
            <consortium name="DOE Joint Genome Institute"/>
            <person name="Ahrendt S."/>
            <person name="Riley R."/>
            <person name="Andreopoulos W."/>
            <person name="Labutti K."/>
            <person name="Pangilinan J."/>
            <person name="Ruiz-Duenas F.J."/>
            <person name="Barrasa J.M."/>
            <person name="Sanchez-Garcia M."/>
            <person name="Camarero S."/>
            <person name="Miyauchi S."/>
            <person name="Serrano A."/>
            <person name="Linde D."/>
            <person name="Babiker R."/>
            <person name="Drula E."/>
            <person name="Ayuso-Fernandez I."/>
            <person name="Pacheco R."/>
            <person name="Padilla G."/>
            <person name="Ferreira P."/>
            <person name="Barriuso J."/>
            <person name="Kellner H."/>
            <person name="Castanera R."/>
            <person name="Alfaro M."/>
            <person name="Ramirez L."/>
            <person name="Pisabarro A.G."/>
            <person name="Kuo A."/>
            <person name="Tritt A."/>
            <person name="Lipzen A."/>
            <person name="He G."/>
            <person name="Yan M."/>
            <person name="Ng V."/>
            <person name="Cullen D."/>
            <person name="Martin F."/>
            <person name="Rosso M.-N."/>
            <person name="Henrissat B."/>
            <person name="Hibbett D."/>
            <person name="Martinez A.T."/>
            <person name="Grigoriev I.V."/>
        </authorList>
    </citation>
    <scope>NUCLEOTIDE SEQUENCE</scope>
    <source>
        <strain evidence="2">MF-IS2</strain>
    </source>
</reference>
<evidence type="ECO:0000313" key="2">
    <source>
        <dbReference type="EMBL" id="KAF9447519.1"/>
    </source>
</evidence>
<feature type="compositionally biased region" description="Polar residues" evidence="1">
    <location>
        <begin position="99"/>
        <end position="114"/>
    </location>
</feature>
<gene>
    <name evidence="2" type="ORF">P691DRAFT_111205</name>
</gene>
<protein>
    <submittedName>
        <fullName evidence="2">Uncharacterized protein</fullName>
    </submittedName>
</protein>
<dbReference type="AlphaFoldDB" id="A0A9P6C3J1"/>
<dbReference type="EMBL" id="MU151196">
    <property type="protein sequence ID" value="KAF9447519.1"/>
    <property type="molecule type" value="Genomic_DNA"/>
</dbReference>
<comment type="caution">
    <text evidence="2">The sequence shown here is derived from an EMBL/GenBank/DDBJ whole genome shotgun (WGS) entry which is preliminary data.</text>
</comment>
<feature type="region of interest" description="Disordered" evidence="1">
    <location>
        <begin position="95"/>
        <end position="114"/>
    </location>
</feature>
<name>A0A9P6C3J1_9AGAR</name>
<evidence type="ECO:0000313" key="3">
    <source>
        <dbReference type="Proteomes" id="UP000807342"/>
    </source>
</evidence>
<feature type="region of interest" description="Disordered" evidence="1">
    <location>
        <begin position="1"/>
        <end position="58"/>
    </location>
</feature>
<keyword evidence="3" id="KW-1185">Reference proteome</keyword>
<dbReference type="Proteomes" id="UP000807342">
    <property type="component" value="Unassembled WGS sequence"/>
</dbReference>